<dbReference type="AlphaFoldDB" id="A0A1W6MJ32"/>
<evidence type="ECO:0000256" key="3">
    <source>
        <dbReference type="ARBA" id="ARBA00022989"/>
    </source>
</evidence>
<dbReference type="STRING" id="331648.BST97_06110"/>
<feature type="transmembrane region" description="Helical" evidence="5">
    <location>
        <begin position="81"/>
        <end position="102"/>
    </location>
</feature>
<dbReference type="OrthoDB" id="597549at2"/>
<feature type="transmembrane region" description="Helical" evidence="5">
    <location>
        <begin position="20"/>
        <end position="42"/>
    </location>
</feature>
<evidence type="ECO:0000256" key="1">
    <source>
        <dbReference type="ARBA" id="ARBA00004141"/>
    </source>
</evidence>
<feature type="transmembrane region" description="Helical" evidence="5">
    <location>
        <begin position="225"/>
        <end position="241"/>
    </location>
</feature>
<feature type="transmembrane region" description="Helical" evidence="5">
    <location>
        <begin position="133"/>
        <end position="153"/>
    </location>
</feature>
<feature type="transmembrane region" description="Helical" evidence="5">
    <location>
        <begin position="165"/>
        <end position="187"/>
    </location>
</feature>
<keyword evidence="3 5" id="KW-1133">Transmembrane helix</keyword>
<dbReference type="RefSeq" id="WP_085766400.1">
    <property type="nucleotide sequence ID" value="NZ_CP019344.1"/>
</dbReference>
<keyword evidence="4 5" id="KW-0472">Membrane</keyword>
<feature type="transmembrane region" description="Helical" evidence="5">
    <location>
        <begin position="111"/>
        <end position="127"/>
    </location>
</feature>
<dbReference type="InterPro" id="IPR000620">
    <property type="entry name" value="EamA_dom"/>
</dbReference>
<comment type="subcellular location">
    <subcellularLocation>
        <location evidence="1">Membrane</location>
        <topology evidence="1">Multi-pass membrane protein</topology>
    </subcellularLocation>
</comment>
<reference evidence="7 8" key="1">
    <citation type="submission" date="2016-11" db="EMBL/GenBank/DDBJ databases">
        <title>Trade-off between light-utilization and light-protection in marine flavobacteria.</title>
        <authorList>
            <person name="Kumagai Y."/>
        </authorList>
    </citation>
    <scope>NUCLEOTIDE SEQUENCE [LARGE SCALE GENOMIC DNA]</scope>
    <source>
        <strain evidence="7 8">JCM 13191</strain>
    </source>
</reference>
<feature type="transmembrane region" description="Helical" evidence="5">
    <location>
        <begin position="193"/>
        <end position="213"/>
    </location>
</feature>
<evidence type="ECO:0000259" key="6">
    <source>
        <dbReference type="Pfam" id="PF00892"/>
    </source>
</evidence>
<keyword evidence="8" id="KW-1185">Reference proteome</keyword>
<evidence type="ECO:0000256" key="2">
    <source>
        <dbReference type="ARBA" id="ARBA00022692"/>
    </source>
</evidence>
<dbReference type="PANTHER" id="PTHR22911:SF6">
    <property type="entry name" value="SOLUTE CARRIER FAMILY 35 MEMBER G1"/>
    <property type="match status" value="1"/>
</dbReference>
<proteinExistence type="predicted"/>
<dbReference type="Gene3D" id="1.10.3730.20">
    <property type="match status" value="1"/>
</dbReference>
<gene>
    <name evidence="7" type="ORF">BST97_06110</name>
</gene>
<dbReference type="EMBL" id="CP019344">
    <property type="protein sequence ID" value="ARN77600.1"/>
    <property type="molecule type" value="Genomic_DNA"/>
</dbReference>
<name>A0A1W6MJ32_9FLAO</name>
<dbReference type="PANTHER" id="PTHR22911">
    <property type="entry name" value="ACYL-MALONYL CONDENSING ENZYME-RELATED"/>
    <property type="match status" value="1"/>
</dbReference>
<feature type="domain" description="EamA" evidence="6">
    <location>
        <begin position="134"/>
        <end position="264"/>
    </location>
</feature>
<evidence type="ECO:0000256" key="4">
    <source>
        <dbReference type="ARBA" id="ARBA00023136"/>
    </source>
</evidence>
<evidence type="ECO:0000313" key="8">
    <source>
        <dbReference type="Proteomes" id="UP000193431"/>
    </source>
</evidence>
<evidence type="ECO:0000313" key="7">
    <source>
        <dbReference type="EMBL" id="ARN77600.1"/>
    </source>
</evidence>
<keyword evidence="2 5" id="KW-0812">Transmembrane</keyword>
<dbReference type="SUPFAM" id="SSF103481">
    <property type="entry name" value="Multidrug resistance efflux transporter EmrE"/>
    <property type="match status" value="2"/>
</dbReference>
<feature type="domain" description="EamA" evidence="6">
    <location>
        <begin position="3"/>
        <end position="124"/>
    </location>
</feature>
<protein>
    <recommendedName>
        <fullName evidence="6">EamA domain-containing protein</fullName>
    </recommendedName>
</protein>
<organism evidence="7 8">
    <name type="scientific">Nonlabens spongiae</name>
    <dbReference type="NCBI Taxonomy" id="331648"/>
    <lineage>
        <taxon>Bacteria</taxon>
        <taxon>Pseudomonadati</taxon>
        <taxon>Bacteroidota</taxon>
        <taxon>Flavobacteriia</taxon>
        <taxon>Flavobacteriales</taxon>
        <taxon>Flavobacteriaceae</taxon>
        <taxon>Nonlabens</taxon>
    </lineage>
</organism>
<accession>A0A1W6MJ32</accession>
<feature type="transmembrane region" description="Helical" evidence="5">
    <location>
        <begin position="57"/>
        <end position="75"/>
    </location>
</feature>
<dbReference type="GO" id="GO:0016020">
    <property type="term" value="C:membrane"/>
    <property type="evidence" value="ECO:0007669"/>
    <property type="project" value="UniProtKB-SubCell"/>
</dbReference>
<dbReference type="Proteomes" id="UP000193431">
    <property type="component" value="Chromosome"/>
</dbReference>
<feature type="transmembrane region" description="Helical" evidence="5">
    <location>
        <begin position="247"/>
        <end position="267"/>
    </location>
</feature>
<dbReference type="InterPro" id="IPR037185">
    <property type="entry name" value="EmrE-like"/>
</dbReference>
<dbReference type="Pfam" id="PF00892">
    <property type="entry name" value="EamA"/>
    <property type="match status" value="2"/>
</dbReference>
<sequence>MGLSSIMLSVMNALVKYLEGFSAFQLIFIRSLITLIFISLYLKHKNINLIGNERKLMLIRGVFGTISLFLFFYSLKFLNLGIATVIRYLSPVFAAVLAIFWLRQKVAVKQWLYFAMAFLGVALIEFYHAQISILGTLIAILSALSLSVVFVSISKIGNRDHPLVIINYFMLVGTVSCGIACLFQWVSPSFTELLIILCLVIVGLLGQIFMTMAFQGASPKKVAPFKYLEVLFTLLLGVTFFSEEYGVIAILGVFLVLTGIILNTLYLNKKNRLQRSTN</sequence>
<evidence type="ECO:0000256" key="5">
    <source>
        <dbReference type="SAM" id="Phobius"/>
    </source>
</evidence>